<feature type="transmembrane region" description="Helical" evidence="12">
    <location>
        <begin position="151"/>
        <end position="176"/>
    </location>
</feature>
<evidence type="ECO:0000256" key="1">
    <source>
        <dbReference type="ARBA" id="ARBA00004651"/>
    </source>
</evidence>
<keyword evidence="8" id="KW-0249">Electron transport</keyword>
<dbReference type="GO" id="GO:0005506">
    <property type="term" value="F:iron ion binding"/>
    <property type="evidence" value="ECO:0007669"/>
    <property type="project" value="InterPro"/>
</dbReference>
<evidence type="ECO:0000256" key="3">
    <source>
        <dbReference type="ARBA" id="ARBA00022448"/>
    </source>
</evidence>
<evidence type="ECO:0000256" key="10">
    <source>
        <dbReference type="ARBA" id="ARBA00023004"/>
    </source>
</evidence>
<evidence type="ECO:0000313" key="15">
    <source>
        <dbReference type="Proteomes" id="UP000886687"/>
    </source>
</evidence>
<dbReference type="EMBL" id="JAEPDI010000004">
    <property type="protein sequence ID" value="MCG7938913.1"/>
    <property type="molecule type" value="Genomic_DNA"/>
</dbReference>
<evidence type="ECO:0000256" key="4">
    <source>
        <dbReference type="ARBA" id="ARBA00022475"/>
    </source>
</evidence>
<dbReference type="Proteomes" id="UP000886687">
    <property type="component" value="Unassembled WGS sequence"/>
</dbReference>
<dbReference type="PRINTS" id="PR00161">
    <property type="entry name" value="NIHGNASECYTB"/>
</dbReference>
<feature type="transmembrane region" description="Helical" evidence="12">
    <location>
        <begin position="20"/>
        <end position="41"/>
    </location>
</feature>
<dbReference type="InterPro" id="IPR000516">
    <property type="entry name" value="Ni-dep_Hydgase_cyt-B"/>
</dbReference>
<name>A0A9E4N065_9GAMM</name>
<feature type="transmembrane region" description="Helical" evidence="12">
    <location>
        <begin position="47"/>
        <end position="67"/>
    </location>
</feature>
<keyword evidence="9 12" id="KW-1133">Transmembrane helix</keyword>
<dbReference type="Pfam" id="PF01292">
    <property type="entry name" value="Ni_hydr_CYTB"/>
    <property type="match status" value="1"/>
</dbReference>
<comment type="subcellular location">
    <subcellularLocation>
        <location evidence="1">Cell membrane</location>
        <topology evidence="1">Multi-pass membrane protein</topology>
    </subcellularLocation>
</comment>
<evidence type="ECO:0000256" key="9">
    <source>
        <dbReference type="ARBA" id="ARBA00022989"/>
    </source>
</evidence>
<evidence type="ECO:0000256" key="11">
    <source>
        <dbReference type="ARBA" id="ARBA00023136"/>
    </source>
</evidence>
<dbReference type="GO" id="GO:0005886">
    <property type="term" value="C:plasma membrane"/>
    <property type="evidence" value="ECO:0007669"/>
    <property type="project" value="UniProtKB-SubCell"/>
</dbReference>
<evidence type="ECO:0000256" key="12">
    <source>
        <dbReference type="SAM" id="Phobius"/>
    </source>
</evidence>
<dbReference type="GO" id="GO:0020037">
    <property type="term" value="F:heme binding"/>
    <property type="evidence" value="ECO:0007669"/>
    <property type="project" value="TreeGrafter"/>
</dbReference>
<protein>
    <submittedName>
        <fullName evidence="14">Cytochrome b/b6 domain-containing protein</fullName>
    </submittedName>
</protein>
<comment type="similarity">
    <text evidence="2">Belongs to the HupC/HyaC/HydC family.</text>
</comment>
<dbReference type="GO" id="GO:0009055">
    <property type="term" value="F:electron transfer activity"/>
    <property type="evidence" value="ECO:0007669"/>
    <property type="project" value="InterPro"/>
</dbReference>
<keyword evidence="7" id="KW-0479">Metal-binding</keyword>
<dbReference type="PANTHER" id="PTHR30485:SF1">
    <property type="entry name" value="CYTOCHROME YDHU-RELATED"/>
    <property type="match status" value="1"/>
</dbReference>
<accession>A0A9E4N065</accession>
<gene>
    <name evidence="14" type="ORF">JAZ04_08665</name>
</gene>
<evidence type="ECO:0000259" key="13">
    <source>
        <dbReference type="Pfam" id="PF01292"/>
    </source>
</evidence>
<keyword evidence="5" id="KW-0349">Heme</keyword>
<dbReference type="Gene3D" id="1.20.950.20">
    <property type="entry name" value="Transmembrane di-heme cytochromes, Chain C"/>
    <property type="match status" value="1"/>
</dbReference>
<evidence type="ECO:0000256" key="7">
    <source>
        <dbReference type="ARBA" id="ARBA00022723"/>
    </source>
</evidence>
<keyword evidence="10" id="KW-0408">Iron</keyword>
<evidence type="ECO:0000256" key="8">
    <source>
        <dbReference type="ARBA" id="ARBA00022982"/>
    </source>
</evidence>
<keyword evidence="6 12" id="KW-0812">Transmembrane</keyword>
<keyword evidence="3" id="KW-0813">Transport</keyword>
<feature type="transmembrane region" description="Helical" evidence="12">
    <location>
        <begin position="116"/>
        <end position="139"/>
    </location>
</feature>
<keyword evidence="4" id="KW-1003">Cell membrane</keyword>
<evidence type="ECO:0000256" key="6">
    <source>
        <dbReference type="ARBA" id="ARBA00022692"/>
    </source>
</evidence>
<dbReference type="InterPro" id="IPR016174">
    <property type="entry name" value="Di-haem_cyt_TM"/>
</dbReference>
<dbReference type="InterPro" id="IPR011577">
    <property type="entry name" value="Cyt_b561_bac/Ni-Hgenase"/>
</dbReference>
<proteinExistence type="inferred from homology"/>
<organism evidence="14 15">
    <name type="scientific">Candidatus Thiodiazotropha lotti</name>
    <dbReference type="NCBI Taxonomy" id="2792787"/>
    <lineage>
        <taxon>Bacteria</taxon>
        <taxon>Pseudomonadati</taxon>
        <taxon>Pseudomonadota</taxon>
        <taxon>Gammaproteobacteria</taxon>
        <taxon>Chromatiales</taxon>
        <taxon>Sedimenticolaceae</taxon>
        <taxon>Candidatus Thiodiazotropha</taxon>
    </lineage>
</organism>
<dbReference type="GO" id="GO:0022904">
    <property type="term" value="P:respiratory electron transport chain"/>
    <property type="evidence" value="ECO:0007669"/>
    <property type="project" value="InterPro"/>
</dbReference>
<dbReference type="SUPFAM" id="SSF81342">
    <property type="entry name" value="Transmembrane di-heme cytochromes"/>
    <property type="match status" value="1"/>
</dbReference>
<reference evidence="14" key="1">
    <citation type="journal article" date="2021" name="Proc. Natl. Acad. Sci. U.S.A.">
        <title>Global biogeography of chemosynthetic symbionts reveals both localized and globally distributed symbiont groups. .</title>
        <authorList>
            <person name="Osvatic J.T."/>
            <person name="Wilkins L.G.E."/>
            <person name="Leibrecht L."/>
            <person name="Leray M."/>
            <person name="Zauner S."/>
            <person name="Polzin J."/>
            <person name="Camacho Y."/>
            <person name="Gros O."/>
            <person name="van Gils J.A."/>
            <person name="Eisen J.A."/>
            <person name="Petersen J.M."/>
            <person name="Yuen B."/>
        </authorList>
    </citation>
    <scope>NUCLEOTIDE SEQUENCE</scope>
    <source>
        <strain evidence="14">MAGL173</strain>
    </source>
</reference>
<evidence type="ECO:0000256" key="5">
    <source>
        <dbReference type="ARBA" id="ARBA00022617"/>
    </source>
</evidence>
<dbReference type="PANTHER" id="PTHR30485">
    <property type="entry name" value="NI/FE-HYDROGENASE 1 B-TYPE CYTOCHROME SUBUNIT"/>
    <property type="match status" value="1"/>
</dbReference>
<dbReference type="InterPro" id="IPR051542">
    <property type="entry name" value="Hydrogenase_cytochrome"/>
</dbReference>
<comment type="caution">
    <text evidence="14">The sequence shown here is derived from an EMBL/GenBank/DDBJ whole genome shotgun (WGS) entry which is preliminary data.</text>
</comment>
<evidence type="ECO:0000313" key="14">
    <source>
        <dbReference type="EMBL" id="MCG7938913.1"/>
    </source>
</evidence>
<dbReference type="AlphaFoldDB" id="A0A9E4N065"/>
<sequence length="198" mass="22760">MAKVMMYKRFERLWHWSQAFLIISMLITGFEIHGTLTLFGFEQAVDLHITFAWTLIGLWIFAIFWHLTTGEWKQYIPSSANKLMAMAKYYGVDIFLGGGHPFHKTREHKLNPLQRMAYLSLHVLISPAVWLSGLLYLFYTSWDAWGLGWLSLGAIALIHTAAAFAMLTFLVAHLYLAITTSKEPFGYVKAMITGYEEE</sequence>
<keyword evidence="11 12" id="KW-0472">Membrane</keyword>
<feature type="domain" description="Cytochrome b561 bacterial/Ni-hydrogenase" evidence="13">
    <location>
        <begin position="7"/>
        <end position="194"/>
    </location>
</feature>
<evidence type="ECO:0000256" key="2">
    <source>
        <dbReference type="ARBA" id="ARBA00008622"/>
    </source>
</evidence>